<evidence type="ECO:0000313" key="3">
    <source>
        <dbReference type="Proteomes" id="UP001595528"/>
    </source>
</evidence>
<evidence type="ECO:0000313" key="2">
    <source>
        <dbReference type="EMBL" id="MFC3230993.1"/>
    </source>
</evidence>
<evidence type="ECO:0000256" key="1">
    <source>
        <dbReference type="SAM" id="MobiDB-lite"/>
    </source>
</evidence>
<comment type="caution">
    <text evidence="2">The sequence shown here is derived from an EMBL/GenBank/DDBJ whole genome shotgun (WGS) entry which is preliminary data.</text>
</comment>
<accession>A0ABV7L8Q0</accession>
<proteinExistence type="predicted"/>
<dbReference type="RefSeq" id="WP_379906462.1">
    <property type="nucleotide sequence ID" value="NZ_JBHRTR010000054.1"/>
</dbReference>
<protein>
    <submittedName>
        <fullName evidence="2">Uncharacterized protein</fullName>
    </submittedName>
</protein>
<organism evidence="2 3">
    <name type="scientific">Marinibaculum pumilum</name>
    <dbReference type="NCBI Taxonomy" id="1766165"/>
    <lineage>
        <taxon>Bacteria</taxon>
        <taxon>Pseudomonadati</taxon>
        <taxon>Pseudomonadota</taxon>
        <taxon>Alphaproteobacteria</taxon>
        <taxon>Rhodospirillales</taxon>
        <taxon>Rhodospirillaceae</taxon>
        <taxon>Marinibaculum</taxon>
    </lineage>
</organism>
<gene>
    <name evidence="2" type="ORF">ACFOGJ_27350</name>
</gene>
<sequence length="64" mass="6305">MDSVTAGKKTDGEKTDSKRTGADGTDSPGSAGIRAGKPKAPASADDLDGVPGGYEPTISGSYGF</sequence>
<name>A0ABV7L8Q0_9PROT</name>
<feature type="compositionally biased region" description="Basic and acidic residues" evidence="1">
    <location>
        <begin position="8"/>
        <end position="21"/>
    </location>
</feature>
<keyword evidence="3" id="KW-1185">Reference proteome</keyword>
<feature type="region of interest" description="Disordered" evidence="1">
    <location>
        <begin position="1"/>
        <end position="64"/>
    </location>
</feature>
<dbReference type="Proteomes" id="UP001595528">
    <property type="component" value="Unassembled WGS sequence"/>
</dbReference>
<reference evidence="3" key="1">
    <citation type="journal article" date="2019" name="Int. J. Syst. Evol. Microbiol.">
        <title>The Global Catalogue of Microorganisms (GCM) 10K type strain sequencing project: providing services to taxonomists for standard genome sequencing and annotation.</title>
        <authorList>
            <consortium name="The Broad Institute Genomics Platform"/>
            <consortium name="The Broad Institute Genome Sequencing Center for Infectious Disease"/>
            <person name="Wu L."/>
            <person name="Ma J."/>
        </authorList>
    </citation>
    <scope>NUCLEOTIDE SEQUENCE [LARGE SCALE GENOMIC DNA]</scope>
    <source>
        <strain evidence="3">KCTC 42964</strain>
    </source>
</reference>
<dbReference type="EMBL" id="JBHRTR010000054">
    <property type="protein sequence ID" value="MFC3230993.1"/>
    <property type="molecule type" value="Genomic_DNA"/>
</dbReference>